<feature type="chain" id="PRO_5031423055" description="Kazal-like domain-containing protein" evidence="1">
    <location>
        <begin position="23"/>
        <end position="86"/>
    </location>
</feature>
<evidence type="ECO:0000256" key="1">
    <source>
        <dbReference type="SAM" id="SignalP"/>
    </source>
</evidence>
<keyword evidence="1" id="KW-0732">Signal</keyword>
<comment type="caution">
    <text evidence="2">The sequence shown here is derived from an EMBL/GenBank/DDBJ whole genome shotgun (WGS) entry which is preliminary data.</text>
</comment>
<protein>
    <recommendedName>
        <fullName evidence="4">Kazal-like domain-containing protein</fullName>
    </recommendedName>
</protein>
<reference evidence="2 3" key="1">
    <citation type="submission" date="2020-03" db="EMBL/GenBank/DDBJ databases">
        <title>Genomic Encyclopedia of Type Strains, Phase IV (KMG-IV): sequencing the most valuable type-strain genomes for metagenomic binning, comparative biology and taxonomic classification.</title>
        <authorList>
            <person name="Goeker M."/>
        </authorList>
    </citation>
    <scope>NUCLEOTIDE SEQUENCE [LARGE SCALE GENOMIC DNA]</scope>
    <source>
        <strain evidence="2 3">DSM 4733</strain>
    </source>
</reference>
<evidence type="ECO:0000313" key="3">
    <source>
        <dbReference type="Proteomes" id="UP000564677"/>
    </source>
</evidence>
<keyword evidence="3" id="KW-1185">Reference proteome</keyword>
<sequence length="86" mass="9225">MRKKIGFPLSLAAAAGFQAVLAQPLQARPGFGECDNPPSVTCSNYQARGFSSHGDCVTYYSDYCPLLESGNGGCVYDPRIGQTICW</sequence>
<dbReference type="AlphaFoldDB" id="A0A7X5UWP4"/>
<organism evidence="2 3">
    <name type="scientific">Sphingomonas leidyi</name>
    <dbReference type="NCBI Taxonomy" id="68569"/>
    <lineage>
        <taxon>Bacteria</taxon>
        <taxon>Pseudomonadati</taxon>
        <taxon>Pseudomonadota</taxon>
        <taxon>Alphaproteobacteria</taxon>
        <taxon>Sphingomonadales</taxon>
        <taxon>Sphingomonadaceae</taxon>
        <taxon>Sphingomonas</taxon>
    </lineage>
</organism>
<dbReference type="EMBL" id="JAASQV010000001">
    <property type="protein sequence ID" value="NIJ63669.1"/>
    <property type="molecule type" value="Genomic_DNA"/>
</dbReference>
<name>A0A7X5UWP4_9SPHN</name>
<accession>A0A7X5UWP4</accession>
<evidence type="ECO:0008006" key="4">
    <source>
        <dbReference type="Google" id="ProtNLM"/>
    </source>
</evidence>
<feature type="signal peptide" evidence="1">
    <location>
        <begin position="1"/>
        <end position="22"/>
    </location>
</feature>
<gene>
    <name evidence="2" type="ORF">FHR20_000600</name>
</gene>
<proteinExistence type="predicted"/>
<dbReference type="Proteomes" id="UP000564677">
    <property type="component" value="Unassembled WGS sequence"/>
</dbReference>
<evidence type="ECO:0000313" key="2">
    <source>
        <dbReference type="EMBL" id="NIJ63669.1"/>
    </source>
</evidence>
<dbReference type="RefSeq" id="WP_167298147.1">
    <property type="nucleotide sequence ID" value="NZ_CP170557.1"/>
</dbReference>